<feature type="signal peptide" evidence="1">
    <location>
        <begin position="1"/>
        <end position="16"/>
    </location>
</feature>
<evidence type="ECO:0008006" key="4">
    <source>
        <dbReference type="Google" id="ProtNLM"/>
    </source>
</evidence>
<gene>
    <name evidence="2" type="ORF">ENSA5_47370</name>
</gene>
<dbReference type="Proteomes" id="UP000237968">
    <property type="component" value="Unassembled WGS sequence"/>
</dbReference>
<keyword evidence="3" id="KW-1185">Reference proteome</keyword>
<sequence>MMILVSVLLTSAFAAAWLDGDEEEALRACFDEWVRGPAQLDDGGGVDVRLNTVVRSNCFCASLGSA</sequence>
<evidence type="ECO:0000256" key="1">
    <source>
        <dbReference type="SAM" id="SignalP"/>
    </source>
</evidence>
<keyword evidence="1" id="KW-0732">Signal</keyword>
<name>A0A2S9XIW7_9BACT</name>
<proteinExistence type="predicted"/>
<accession>A0A2S9XIW7</accession>
<evidence type="ECO:0000313" key="3">
    <source>
        <dbReference type="Proteomes" id="UP000237968"/>
    </source>
</evidence>
<comment type="caution">
    <text evidence="2">The sequence shown here is derived from an EMBL/GenBank/DDBJ whole genome shotgun (WGS) entry which is preliminary data.</text>
</comment>
<dbReference type="AlphaFoldDB" id="A0A2S9XIW7"/>
<reference evidence="2 3" key="1">
    <citation type="submission" date="2018-03" db="EMBL/GenBank/DDBJ databases">
        <title>Draft Genome Sequences of the Obligatory Marine Myxobacteria Enhygromyxa salina SWB005.</title>
        <authorList>
            <person name="Poehlein A."/>
            <person name="Moghaddam J.A."/>
            <person name="Harms H."/>
            <person name="Alanjari M."/>
            <person name="Koenig G.M."/>
            <person name="Daniel R."/>
            <person name="Schaeberle T.F."/>
        </authorList>
    </citation>
    <scope>NUCLEOTIDE SEQUENCE [LARGE SCALE GENOMIC DNA]</scope>
    <source>
        <strain evidence="2 3">SWB005</strain>
    </source>
</reference>
<organism evidence="2 3">
    <name type="scientific">Enhygromyxa salina</name>
    <dbReference type="NCBI Taxonomy" id="215803"/>
    <lineage>
        <taxon>Bacteria</taxon>
        <taxon>Pseudomonadati</taxon>
        <taxon>Myxococcota</taxon>
        <taxon>Polyangia</taxon>
        <taxon>Nannocystales</taxon>
        <taxon>Nannocystaceae</taxon>
        <taxon>Enhygromyxa</taxon>
    </lineage>
</organism>
<feature type="chain" id="PRO_5015709124" description="Secreted protein" evidence="1">
    <location>
        <begin position="17"/>
        <end position="66"/>
    </location>
</feature>
<dbReference type="EMBL" id="PVNK01000204">
    <property type="protein sequence ID" value="PRP92824.1"/>
    <property type="molecule type" value="Genomic_DNA"/>
</dbReference>
<protein>
    <recommendedName>
        <fullName evidence="4">Secreted protein</fullName>
    </recommendedName>
</protein>
<evidence type="ECO:0000313" key="2">
    <source>
        <dbReference type="EMBL" id="PRP92824.1"/>
    </source>
</evidence>